<evidence type="ECO:0000256" key="2">
    <source>
        <dbReference type="ARBA" id="ARBA00022803"/>
    </source>
</evidence>
<keyword evidence="2" id="KW-0802">TPR repeat</keyword>
<dbReference type="PANTHER" id="PTHR15175">
    <property type="entry name" value="NEUTROPHIL CYTOSOLIC FACTOR 2, NEUTROPHIL NADPH OXIDASE FACTOR 2"/>
    <property type="match status" value="1"/>
</dbReference>
<keyword evidence="1" id="KW-0677">Repeat</keyword>
<dbReference type="SUPFAM" id="SSF54277">
    <property type="entry name" value="CAD &amp; PB1 domains"/>
    <property type="match status" value="1"/>
</dbReference>
<comment type="caution">
    <text evidence="5">The sequence shown here is derived from an EMBL/GenBank/DDBJ whole genome shotgun (WGS) entry which is preliminary data.</text>
</comment>
<gene>
    <name evidence="5" type="ORF">BJ554DRAFT_5431</name>
</gene>
<proteinExistence type="predicted"/>
<dbReference type="PANTHER" id="PTHR15175:SF0">
    <property type="entry name" value="SH3 DOMAIN-CONTAINING PROTEIN C23A1.17"/>
    <property type="match status" value="1"/>
</dbReference>
<accession>A0A8H7ZZJ1</accession>
<evidence type="ECO:0000313" key="5">
    <source>
        <dbReference type="EMBL" id="KAG5462267.1"/>
    </source>
</evidence>
<dbReference type="InterPro" id="IPR000270">
    <property type="entry name" value="PB1_dom"/>
</dbReference>
<feature type="compositionally biased region" description="Polar residues" evidence="3">
    <location>
        <begin position="265"/>
        <end position="290"/>
    </location>
</feature>
<dbReference type="InterPro" id="IPR051864">
    <property type="entry name" value="NCF2_NOXA1"/>
</dbReference>
<dbReference type="Proteomes" id="UP000673691">
    <property type="component" value="Unassembled WGS sequence"/>
</dbReference>
<evidence type="ECO:0000313" key="6">
    <source>
        <dbReference type="Proteomes" id="UP000673691"/>
    </source>
</evidence>
<feature type="region of interest" description="Disordered" evidence="3">
    <location>
        <begin position="253"/>
        <end position="337"/>
    </location>
</feature>
<dbReference type="InterPro" id="IPR011990">
    <property type="entry name" value="TPR-like_helical_dom_sf"/>
</dbReference>
<evidence type="ECO:0000256" key="1">
    <source>
        <dbReference type="ARBA" id="ARBA00022737"/>
    </source>
</evidence>
<dbReference type="CDD" id="cd05992">
    <property type="entry name" value="PB1"/>
    <property type="match status" value="1"/>
</dbReference>
<dbReference type="OrthoDB" id="9450131at2759"/>
<reference evidence="5 6" key="1">
    <citation type="journal article" name="Sci. Rep.">
        <title>Genome-scale phylogenetic analyses confirm Olpidium as the closest living zoosporic fungus to the non-flagellated, terrestrial fungi.</title>
        <authorList>
            <person name="Chang Y."/>
            <person name="Rochon D."/>
            <person name="Sekimoto S."/>
            <person name="Wang Y."/>
            <person name="Chovatia M."/>
            <person name="Sandor L."/>
            <person name="Salamov A."/>
            <person name="Grigoriev I.V."/>
            <person name="Stajich J.E."/>
            <person name="Spatafora J.W."/>
        </authorList>
    </citation>
    <scope>NUCLEOTIDE SEQUENCE [LARGE SCALE GENOMIC DNA]</scope>
    <source>
        <strain evidence="5">S191</strain>
    </source>
</reference>
<evidence type="ECO:0000259" key="4">
    <source>
        <dbReference type="PROSITE" id="PS51745"/>
    </source>
</evidence>
<dbReference type="AlphaFoldDB" id="A0A8H7ZZJ1"/>
<dbReference type="Pfam" id="PF00564">
    <property type="entry name" value="PB1"/>
    <property type="match status" value="1"/>
</dbReference>
<evidence type="ECO:0000256" key="3">
    <source>
        <dbReference type="SAM" id="MobiDB-lite"/>
    </source>
</evidence>
<feature type="region of interest" description="Disordered" evidence="3">
    <location>
        <begin position="368"/>
        <end position="394"/>
    </location>
</feature>
<dbReference type="Gene3D" id="3.10.20.90">
    <property type="entry name" value="Phosphatidylinositol 3-kinase Catalytic Subunit, Chain A, domain 1"/>
    <property type="match status" value="1"/>
</dbReference>
<protein>
    <recommendedName>
        <fullName evidence="4">PB1 domain-containing protein</fullName>
    </recommendedName>
</protein>
<feature type="non-terminal residue" evidence="5">
    <location>
        <position position="1"/>
    </location>
</feature>
<dbReference type="EMBL" id="JAEFCI010002386">
    <property type="protein sequence ID" value="KAG5462267.1"/>
    <property type="molecule type" value="Genomic_DNA"/>
</dbReference>
<dbReference type="PROSITE" id="PS51745">
    <property type="entry name" value="PB1"/>
    <property type="match status" value="1"/>
</dbReference>
<keyword evidence="6" id="KW-1185">Reference proteome</keyword>
<dbReference type="InterPro" id="IPR053793">
    <property type="entry name" value="PB1-like"/>
</dbReference>
<dbReference type="SUPFAM" id="SSF48452">
    <property type="entry name" value="TPR-like"/>
    <property type="match status" value="1"/>
</dbReference>
<dbReference type="SMART" id="SM00666">
    <property type="entry name" value="PB1"/>
    <property type="match status" value="1"/>
</dbReference>
<dbReference type="Gene3D" id="1.25.40.10">
    <property type="entry name" value="Tetratricopeptide repeat domain"/>
    <property type="match status" value="1"/>
</dbReference>
<feature type="compositionally biased region" description="Polar residues" evidence="3">
    <location>
        <begin position="368"/>
        <end position="382"/>
    </location>
</feature>
<feature type="compositionally biased region" description="Low complexity" evidence="3">
    <location>
        <begin position="383"/>
        <end position="394"/>
    </location>
</feature>
<feature type="domain" description="PB1" evidence="4">
    <location>
        <begin position="411"/>
        <end position="493"/>
    </location>
</feature>
<name>A0A8H7ZZJ1_9FUNG</name>
<sequence length="493" mass="52969">RLSPARGHALKKAELLQWHEAVTAFDKEDFNKALELFGDIAESAKINFNIGVILAGFDDHEGAVRAKTYGRLRSKRAPAVNAYIEALKLDQYFAVAYFQKGVSNFLLRKFEEALDDFNDAHLVSSLPLGSAVPVSICEAAICGGLCHAYLDKEEEATADLAAANNERQTPDHDVVSRALEEGIDGLGVFTMPQGLLYRPPEAKVKNVNKVDYLGSSKLIAAVERSEMFTGFKGAHLRKLTVCRIVIAPAKTAQNGEGDSAVSAPPSLQRSATVAGSSDGSSLAYRNNQFTRRALREKPMNDNAGGQVPNRNDGQGGGVSDRPVGLRRRATDATLPTRQNTAQPLLARANTSATIGRNNRAPSLVPLVTTNLPSSPHNSPTVRSSAGASSENGSASPGAVFAFDSESGKSLVLKVKCHYSDTRVVVVNLNATFAQLSERIQQKFCAPKPLILKYKDEDGELVLMTDQEDMDLARGIHLGSSGGSASKLEVWCFS</sequence>
<organism evidence="5 6">
    <name type="scientific">Olpidium bornovanus</name>
    <dbReference type="NCBI Taxonomy" id="278681"/>
    <lineage>
        <taxon>Eukaryota</taxon>
        <taxon>Fungi</taxon>
        <taxon>Fungi incertae sedis</taxon>
        <taxon>Olpidiomycota</taxon>
        <taxon>Olpidiomycotina</taxon>
        <taxon>Olpidiomycetes</taxon>
        <taxon>Olpidiales</taxon>
        <taxon>Olpidiaceae</taxon>
        <taxon>Olpidium</taxon>
    </lineage>
</organism>